<dbReference type="FunFam" id="1.10.640.10:FF:000003">
    <property type="entry name" value="chorion peroxidase"/>
    <property type="match status" value="1"/>
</dbReference>
<evidence type="ECO:0000313" key="8">
    <source>
        <dbReference type="Proteomes" id="UP001497497"/>
    </source>
</evidence>
<evidence type="ECO:0000256" key="3">
    <source>
        <dbReference type="ARBA" id="ARBA00022729"/>
    </source>
</evidence>
<dbReference type="SUPFAM" id="SSF48113">
    <property type="entry name" value="Heme-dependent peroxidases"/>
    <property type="match status" value="1"/>
</dbReference>
<dbReference type="GO" id="GO:0005576">
    <property type="term" value="C:extracellular region"/>
    <property type="evidence" value="ECO:0007669"/>
    <property type="project" value="UniProtKB-SubCell"/>
</dbReference>
<keyword evidence="3 6" id="KW-0732">Signal</keyword>
<keyword evidence="5" id="KW-0408">Iron</keyword>
<keyword evidence="5" id="KW-0349">Heme</keyword>
<dbReference type="GO" id="GO:0004601">
    <property type="term" value="F:peroxidase activity"/>
    <property type="evidence" value="ECO:0007669"/>
    <property type="project" value="InterPro"/>
</dbReference>
<dbReference type="PROSITE" id="PS50292">
    <property type="entry name" value="PEROXIDASE_3"/>
    <property type="match status" value="1"/>
</dbReference>
<comment type="caution">
    <text evidence="7">The sequence shown here is derived from an EMBL/GenBank/DDBJ whole genome shotgun (WGS) entry which is preliminary data.</text>
</comment>
<organism evidence="7 8">
    <name type="scientific">Lymnaea stagnalis</name>
    <name type="common">Great pond snail</name>
    <name type="synonym">Helix stagnalis</name>
    <dbReference type="NCBI Taxonomy" id="6523"/>
    <lineage>
        <taxon>Eukaryota</taxon>
        <taxon>Metazoa</taxon>
        <taxon>Spiralia</taxon>
        <taxon>Lophotrochozoa</taxon>
        <taxon>Mollusca</taxon>
        <taxon>Gastropoda</taxon>
        <taxon>Heterobranchia</taxon>
        <taxon>Euthyneura</taxon>
        <taxon>Panpulmonata</taxon>
        <taxon>Hygrophila</taxon>
        <taxon>Lymnaeoidea</taxon>
        <taxon>Lymnaeidae</taxon>
        <taxon>Lymnaea</taxon>
    </lineage>
</organism>
<evidence type="ECO:0000256" key="6">
    <source>
        <dbReference type="SAM" id="SignalP"/>
    </source>
</evidence>
<keyword evidence="8" id="KW-1185">Reference proteome</keyword>
<protein>
    <recommendedName>
        <fullName evidence="9">Peroxidase</fullName>
    </recommendedName>
</protein>
<proteinExistence type="predicted"/>
<dbReference type="InterPro" id="IPR010255">
    <property type="entry name" value="Haem_peroxidase_sf"/>
</dbReference>
<dbReference type="PANTHER" id="PTHR11475">
    <property type="entry name" value="OXIDASE/PEROXIDASE"/>
    <property type="match status" value="1"/>
</dbReference>
<dbReference type="Pfam" id="PF03098">
    <property type="entry name" value="An_peroxidase"/>
    <property type="match status" value="1"/>
</dbReference>
<evidence type="ECO:0008006" key="9">
    <source>
        <dbReference type="Google" id="ProtNLM"/>
    </source>
</evidence>
<feature type="signal peptide" evidence="6">
    <location>
        <begin position="1"/>
        <end position="21"/>
    </location>
</feature>
<dbReference type="PRINTS" id="PR00457">
    <property type="entry name" value="ANPEROXIDASE"/>
</dbReference>
<evidence type="ECO:0000313" key="7">
    <source>
        <dbReference type="EMBL" id="CAL1547361.1"/>
    </source>
</evidence>
<dbReference type="GO" id="GO:0020037">
    <property type="term" value="F:heme binding"/>
    <property type="evidence" value="ECO:0007669"/>
    <property type="project" value="InterPro"/>
</dbReference>
<keyword evidence="5" id="KW-0479">Metal-binding</keyword>
<keyword evidence="2" id="KW-0964">Secreted</keyword>
<dbReference type="AlphaFoldDB" id="A0AAV2IQV9"/>
<accession>A0AAV2IQV9</accession>
<feature type="binding site" description="axial binding residue" evidence="5">
    <location>
        <position position="428"/>
    </location>
    <ligand>
        <name>heme b</name>
        <dbReference type="ChEBI" id="CHEBI:60344"/>
    </ligand>
    <ligandPart>
        <name>Fe</name>
        <dbReference type="ChEBI" id="CHEBI:18248"/>
    </ligandPart>
</feature>
<dbReference type="GO" id="GO:0006979">
    <property type="term" value="P:response to oxidative stress"/>
    <property type="evidence" value="ECO:0007669"/>
    <property type="project" value="InterPro"/>
</dbReference>
<dbReference type="Proteomes" id="UP001497497">
    <property type="component" value="Unassembled WGS sequence"/>
</dbReference>
<dbReference type="GO" id="GO:0046872">
    <property type="term" value="F:metal ion binding"/>
    <property type="evidence" value="ECO:0007669"/>
    <property type="project" value="UniProtKB-KW"/>
</dbReference>
<dbReference type="CDD" id="cd09823">
    <property type="entry name" value="peroxinectin_like"/>
    <property type="match status" value="1"/>
</dbReference>
<sequence>MGTLSFSYVIALTVVISRGQADVFPADAGDQDFWIRSLNATDMADFADLGLAAHRRTIQSDFITGMCMKDSDVLYNLPERVGAMSTGSISGFGVRLSQNYLQDCPNYYSKRFRTIDGTCNNPFNLGASATPVPRIVPPQYGDGVGAPRTKAADGSPLPGARFVSSAVHPAVNNLTNRPIIAMQWGQWIDHDMAGIAASLGPNGTALQCCGPNKTAPPAVTSPNCFPILLPPDEKDFVGTCMNFVRSLAATNEQGCEMKQRQQVNTITSFIDASPVYGSTENVARILRNPGDFLLKTKNTNFLPENVNGTCIRRPGTKDYCFLAGDFRVNQLPFLQSLHTIWLRAHNTIARRLRVLRPKDSNEETFERTRKLIGALTQAVTYNEWLPFVLGKEATKFNLVSRTGRTKTSLKVDPRIRQEFSTAAMRFGHSTVPDVFPIGQRRVPISQLFNRPGEVLDNFDDVVAGMVGVGTPGQNLIQQVDRNFVAGLTKHLFEPPNSPKNGLDLISFNIQRGRDHGIGPYTTYRKLCGLRPLTGFNDVSALGPNVAQLAKVYKSVNDIDLFTGLVHEPVDPSNQGLVGPTLTCILCQQFLNLKFGDRFFFDTDEKLIAFNDNQLKWIRQATLSKIICATTNIKALPNDIFNFPSKSNPLVSCDRLANDMLNLSAFA</sequence>
<dbReference type="EMBL" id="CAXITT010000957">
    <property type="protein sequence ID" value="CAL1547361.1"/>
    <property type="molecule type" value="Genomic_DNA"/>
</dbReference>
<keyword evidence="4" id="KW-0325">Glycoprotein</keyword>
<dbReference type="PANTHER" id="PTHR11475:SF4">
    <property type="entry name" value="CHORION PEROXIDASE"/>
    <property type="match status" value="1"/>
</dbReference>
<feature type="chain" id="PRO_5043931893" description="Peroxidase" evidence="6">
    <location>
        <begin position="22"/>
        <end position="666"/>
    </location>
</feature>
<name>A0AAV2IQV9_LYMST</name>
<evidence type="ECO:0000256" key="5">
    <source>
        <dbReference type="PIRSR" id="PIRSR619791-2"/>
    </source>
</evidence>
<evidence type="ECO:0000256" key="2">
    <source>
        <dbReference type="ARBA" id="ARBA00022525"/>
    </source>
</evidence>
<gene>
    <name evidence="7" type="ORF">GSLYS_00020686001</name>
</gene>
<evidence type="ECO:0000256" key="4">
    <source>
        <dbReference type="ARBA" id="ARBA00023180"/>
    </source>
</evidence>
<comment type="subcellular location">
    <subcellularLocation>
        <location evidence="1">Secreted</location>
    </subcellularLocation>
</comment>
<dbReference type="InterPro" id="IPR019791">
    <property type="entry name" value="Haem_peroxidase_animal"/>
</dbReference>
<dbReference type="InterPro" id="IPR037120">
    <property type="entry name" value="Haem_peroxidase_sf_animal"/>
</dbReference>
<evidence type="ECO:0000256" key="1">
    <source>
        <dbReference type="ARBA" id="ARBA00004613"/>
    </source>
</evidence>
<dbReference type="Gene3D" id="1.10.640.10">
    <property type="entry name" value="Haem peroxidase domain superfamily, animal type"/>
    <property type="match status" value="1"/>
</dbReference>
<reference evidence="7 8" key="1">
    <citation type="submission" date="2024-04" db="EMBL/GenBank/DDBJ databases">
        <authorList>
            <consortium name="Genoscope - CEA"/>
            <person name="William W."/>
        </authorList>
    </citation>
    <scope>NUCLEOTIDE SEQUENCE [LARGE SCALE GENOMIC DNA]</scope>
</reference>